<sequence>MEKFKELRLEEMQEVEGGTIFSPLLWTETIADFMIGISETYSDSFDYYRKKLKYEK</sequence>
<evidence type="ECO:0000313" key="1">
    <source>
        <dbReference type="EMBL" id="EAZ81074.1"/>
    </source>
</evidence>
<comment type="caution">
    <text evidence="1">The sequence shown here is derived from an EMBL/GenBank/DDBJ whole genome shotgun (WGS) entry which is preliminary data.</text>
</comment>
<accession>A3HWV1</accession>
<keyword evidence="2" id="KW-1185">Reference proteome</keyword>
<dbReference type="AlphaFoldDB" id="A3HWV1"/>
<dbReference type="HOGENOM" id="CLU_211876_0_0_10"/>
<dbReference type="EMBL" id="CM001023">
    <property type="protein sequence ID" value="EAZ81074.1"/>
    <property type="molecule type" value="Genomic_DNA"/>
</dbReference>
<name>A3HWV1_9BACT</name>
<organism evidence="1 2">
    <name type="scientific">Algoriphagus machipongonensis</name>
    <dbReference type="NCBI Taxonomy" id="388413"/>
    <lineage>
        <taxon>Bacteria</taxon>
        <taxon>Pseudomonadati</taxon>
        <taxon>Bacteroidota</taxon>
        <taxon>Cytophagia</taxon>
        <taxon>Cytophagales</taxon>
        <taxon>Cyclobacteriaceae</taxon>
        <taxon>Algoriphagus</taxon>
    </lineage>
</organism>
<evidence type="ECO:0000313" key="2">
    <source>
        <dbReference type="Proteomes" id="UP000003919"/>
    </source>
</evidence>
<reference evidence="1 2" key="1">
    <citation type="journal article" date="2011" name="J. Bacteriol.">
        <title>Complete genome sequence of Algoriphagus sp. PR1, bacterial prey of a colony-forming choanoflagellate.</title>
        <authorList>
            <person name="Alegado R.A."/>
            <person name="Ferriera S."/>
            <person name="Nusbaum C."/>
            <person name="Young S.K."/>
            <person name="Zeng Q."/>
            <person name="Imamovic A."/>
            <person name="Fairclough S.R."/>
            <person name="King N."/>
        </authorList>
    </citation>
    <scope>NUCLEOTIDE SEQUENCE [LARGE SCALE GENOMIC DNA]</scope>
    <source>
        <strain evidence="1 2">PR1</strain>
    </source>
</reference>
<dbReference type="STRING" id="388413.ALPR1_18598"/>
<dbReference type="EMBL" id="AAXU02000001">
    <property type="protein sequence ID" value="EAZ81074.1"/>
    <property type="molecule type" value="Genomic_DNA"/>
</dbReference>
<dbReference type="OrthoDB" id="983091at2"/>
<dbReference type="Proteomes" id="UP000003919">
    <property type="component" value="Chromosome"/>
</dbReference>
<proteinExistence type="predicted"/>
<dbReference type="RefSeq" id="WP_008202734.1">
    <property type="nucleotide sequence ID" value="NZ_CM001023.1"/>
</dbReference>
<protein>
    <submittedName>
        <fullName evidence="1">Bacteriocin-type signal sequence</fullName>
    </submittedName>
</protein>
<gene>
    <name evidence="1" type="ORF">ALPR1_18598</name>
</gene>